<dbReference type="EMBL" id="SMLM01000003">
    <property type="protein sequence ID" value="TFZ00777.1"/>
    <property type="molecule type" value="Genomic_DNA"/>
</dbReference>
<sequence length="89" mass="9227">MGYFIDIASTGGGTGLKDARGCVVGTGSAAAVGHVETALESMLSYFGDPIPRSRRPGNAIRAGPIRASSRPGCCSRWANTSRPGRRSMN</sequence>
<gene>
    <name evidence="2" type="ORF">EZ313_20235</name>
</gene>
<dbReference type="Proteomes" id="UP000298180">
    <property type="component" value="Unassembled WGS sequence"/>
</dbReference>
<accession>A0A4Z0BN90</accession>
<proteinExistence type="predicted"/>
<name>A0A4Z0BN90_9BURK</name>
<evidence type="ECO:0000313" key="3">
    <source>
        <dbReference type="Proteomes" id="UP000298180"/>
    </source>
</evidence>
<protein>
    <submittedName>
        <fullName evidence="2">Uncharacterized protein</fullName>
    </submittedName>
</protein>
<feature type="region of interest" description="Disordered" evidence="1">
    <location>
        <begin position="53"/>
        <end position="89"/>
    </location>
</feature>
<comment type="caution">
    <text evidence="2">The sequence shown here is derived from an EMBL/GenBank/DDBJ whole genome shotgun (WGS) entry which is preliminary data.</text>
</comment>
<keyword evidence="3" id="KW-1185">Reference proteome</keyword>
<evidence type="ECO:0000256" key="1">
    <source>
        <dbReference type="SAM" id="MobiDB-lite"/>
    </source>
</evidence>
<dbReference type="AlphaFoldDB" id="A0A4Z0BN90"/>
<reference evidence="2 3" key="1">
    <citation type="submission" date="2019-03" db="EMBL/GenBank/DDBJ databases">
        <title>Ramlibacter henchirensis DSM 14656, whole genome shotgun sequence.</title>
        <authorList>
            <person name="Zhang X."/>
            <person name="Feng G."/>
            <person name="Zhu H."/>
        </authorList>
    </citation>
    <scope>NUCLEOTIDE SEQUENCE [LARGE SCALE GENOMIC DNA]</scope>
    <source>
        <strain evidence="2 3">DSM 14656</strain>
    </source>
</reference>
<organism evidence="2 3">
    <name type="scientific">Ramlibacter henchirensis</name>
    <dbReference type="NCBI Taxonomy" id="204072"/>
    <lineage>
        <taxon>Bacteria</taxon>
        <taxon>Pseudomonadati</taxon>
        <taxon>Pseudomonadota</taxon>
        <taxon>Betaproteobacteria</taxon>
        <taxon>Burkholderiales</taxon>
        <taxon>Comamonadaceae</taxon>
        <taxon>Ramlibacter</taxon>
    </lineage>
</organism>
<dbReference type="RefSeq" id="WP_135265115.1">
    <property type="nucleotide sequence ID" value="NZ_SMLM01000003.1"/>
</dbReference>
<evidence type="ECO:0000313" key="2">
    <source>
        <dbReference type="EMBL" id="TFZ00777.1"/>
    </source>
</evidence>